<accession>A0ABN8E835</accession>
<gene>
    <name evidence="1" type="ORF">VMF7928_03225</name>
</gene>
<reference evidence="1" key="1">
    <citation type="submission" date="2021-11" db="EMBL/GenBank/DDBJ databases">
        <authorList>
            <person name="Rodrigo-Torres L."/>
            <person name="Arahal R. D."/>
            <person name="Lucena T."/>
        </authorList>
    </citation>
    <scope>NUCLEOTIDE SEQUENCE</scope>
    <source>
        <strain evidence="1">CECT 7928</strain>
    </source>
</reference>
<dbReference type="EMBL" id="CAKLDM010000002">
    <property type="protein sequence ID" value="CAH0540903.1"/>
    <property type="molecule type" value="Genomic_DNA"/>
</dbReference>
<evidence type="ECO:0008006" key="3">
    <source>
        <dbReference type="Google" id="ProtNLM"/>
    </source>
</evidence>
<keyword evidence="2" id="KW-1185">Reference proteome</keyword>
<evidence type="ECO:0000313" key="1">
    <source>
        <dbReference type="EMBL" id="CAH0540903.1"/>
    </source>
</evidence>
<comment type="caution">
    <text evidence="1">The sequence shown here is derived from an EMBL/GenBank/DDBJ whole genome shotgun (WGS) entry which is preliminary data.</text>
</comment>
<proteinExistence type="predicted"/>
<name>A0ABN8E835_9VIBR</name>
<evidence type="ECO:0000313" key="2">
    <source>
        <dbReference type="Proteomes" id="UP000838748"/>
    </source>
</evidence>
<dbReference type="RefSeq" id="WP_237362712.1">
    <property type="nucleotide sequence ID" value="NZ_CAKLDM010000002.1"/>
</dbReference>
<dbReference type="Proteomes" id="UP000838748">
    <property type="component" value="Unassembled WGS sequence"/>
</dbReference>
<protein>
    <recommendedName>
        <fullName evidence="3">DUF2357 domain-containing protein</fullName>
    </recommendedName>
</protein>
<sequence>MYLELHIKSGSRYGEVIRLCEVSSQVELASWVKENEVIELFLRAPSDFESASLNLYDHRIPATYVEYSEDSVTFVWKPQRLKNRSLECLFINYFGLAELSVELEDCNGNRITKNFAPLEVFASKLNAQNVEDMLSYLATLGDDQLHSLFQTTKHGAGFKEGSTSPNGSLERLEQTIDKLSFLFEHLFAKPITKLLPEHKVLQASGEEDLDDGALGWLLDNLSVVEEVDDIDRAHFELDSRMYKAHSVQVPVLKENSNLYENQVVHGFVVTLLNEADKQLSNYNKTNSLEPTFHDQMPDGYSSFFTQVSRFKKQLLGNQIERCLRVIDRLKFLKHSIDRSIPVTSYVLERPILTQKAEAQQSYRGVFIEYINWFERSCPDWSVYQNLLAIKSIPTLFESYSYYRVGESLNNILNPLRNSQSISTFMHDIDGNEVILVREPTYWMPKHSRSNESSYINSEGKVLKQGKVVGRSSYGKYSHRCPDVVVEVRKESESSQLIVLDAKYTYPNLAFSRYLPECTMKYVHGIHNRANNNSLVCSMTILHPIGDADESLKSFHSLEYSIEGDLPVSPSLQALGLQLDVSQDTDCLTETLKLLLRQAGASIPENIQTPLFTG</sequence>
<organism evidence="1 2">
    <name type="scientific">Vibrio marisflavi CECT 7928</name>
    <dbReference type="NCBI Taxonomy" id="634439"/>
    <lineage>
        <taxon>Bacteria</taxon>
        <taxon>Pseudomonadati</taxon>
        <taxon>Pseudomonadota</taxon>
        <taxon>Gammaproteobacteria</taxon>
        <taxon>Vibrionales</taxon>
        <taxon>Vibrionaceae</taxon>
        <taxon>Vibrio</taxon>
    </lineage>
</organism>